<dbReference type="InterPro" id="IPR011652">
    <property type="entry name" value="MORN_2"/>
</dbReference>
<protein>
    <recommendedName>
        <fullName evidence="4">Toxin-antitoxin system YwqK family antitoxin</fullName>
    </recommendedName>
</protein>
<dbReference type="PANTHER" id="PTHR46820:SF1">
    <property type="entry name" value="HISTONE-LYSINE N-METHYLTRANSFERASE SETD7"/>
    <property type="match status" value="1"/>
</dbReference>
<keyword evidence="3" id="KW-1185">Reference proteome</keyword>
<evidence type="ECO:0000256" key="1">
    <source>
        <dbReference type="SAM" id="SignalP"/>
    </source>
</evidence>
<reference evidence="3" key="1">
    <citation type="journal article" date="2019" name="Int. J. Syst. Evol. Microbiol.">
        <title>The Global Catalogue of Microorganisms (GCM) 10K type strain sequencing project: providing services to taxonomists for standard genome sequencing and annotation.</title>
        <authorList>
            <consortium name="The Broad Institute Genomics Platform"/>
            <consortium name="The Broad Institute Genome Sequencing Center for Infectious Disease"/>
            <person name="Wu L."/>
            <person name="Ma J."/>
        </authorList>
    </citation>
    <scope>NUCLEOTIDE SEQUENCE [LARGE SCALE GENOMIC DNA]</scope>
    <source>
        <strain evidence="3">CGMCC 1.15461</strain>
    </source>
</reference>
<keyword evidence="1" id="KW-0732">Signal</keyword>
<dbReference type="RefSeq" id="WP_188620365.1">
    <property type="nucleotide sequence ID" value="NZ_BMJE01000003.1"/>
</dbReference>
<gene>
    <name evidence="2" type="ORF">GCM10007424_12120</name>
</gene>
<feature type="chain" id="PRO_5045196809" description="Toxin-antitoxin system YwqK family antitoxin" evidence="1">
    <location>
        <begin position="20"/>
        <end position="234"/>
    </location>
</feature>
<dbReference type="Proteomes" id="UP000615760">
    <property type="component" value="Unassembled WGS sequence"/>
</dbReference>
<dbReference type="SUPFAM" id="SSF82185">
    <property type="entry name" value="Histone H3 K4-specific methyltransferase SET7/9 N-terminal domain"/>
    <property type="match status" value="2"/>
</dbReference>
<comment type="caution">
    <text evidence="2">The sequence shown here is derived from an EMBL/GenBank/DDBJ whole genome shotgun (WGS) entry which is preliminary data.</text>
</comment>
<accession>A0ABQ1JSE5</accession>
<evidence type="ECO:0000313" key="3">
    <source>
        <dbReference type="Proteomes" id="UP000615760"/>
    </source>
</evidence>
<dbReference type="Pfam" id="PF07661">
    <property type="entry name" value="MORN_2"/>
    <property type="match status" value="2"/>
</dbReference>
<name>A0ABQ1JSE5_9FLAO</name>
<feature type="signal peptide" evidence="1">
    <location>
        <begin position="1"/>
        <end position="19"/>
    </location>
</feature>
<organism evidence="2 3">
    <name type="scientific">Flavobacterium suaedae</name>
    <dbReference type="NCBI Taxonomy" id="1767027"/>
    <lineage>
        <taxon>Bacteria</taxon>
        <taxon>Pseudomonadati</taxon>
        <taxon>Bacteroidota</taxon>
        <taxon>Flavobacteriia</taxon>
        <taxon>Flavobacteriales</taxon>
        <taxon>Flavobacteriaceae</taxon>
        <taxon>Flavobacterium</taxon>
    </lineage>
</organism>
<dbReference type="Gene3D" id="2.20.110.10">
    <property type="entry name" value="Histone H3 K4-specific methyltransferase SET7/9 N-terminal domain"/>
    <property type="match status" value="3"/>
</dbReference>
<dbReference type="PANTHER" id="PTHR46820">
    <property type="entry name" value="HISTONE-LYSINE N-METHYLTRANSFERASE SETD7"/>
    <property type="match status" value="1"/>
</dbReference>
<dbReference type="EMBL" id="BMJE01000003">
    <property type="protein sequence ID" value="GGB73811.1"/>
    <property type="molecule type" value="Genomic_DNA"/>
</dbReference>
<proteinExistence type="predicted"/>
<evidence type="ECO:0008006" key="4">
    <source>
        <dbReference type="Google" id="ProtNLM"/>
    </source>
</evidence>
<evidence type="ECO:0000313" key="2">
    <source>
        <dbReference type="EMBL" id="GGB73811.1"/>
    </source>
</evidence>
<sequence>MKKKFLIITVLLTCINLFAQGGVNQYDDNGKRHGVWKGTYENSGNPRYQGTFEHGNEKGVFKFFNNDKESVVIATRDFTKGDGVSYTIFYDADGKKLSEGKEVNRLREGEWKFYHPGKEAIMSLEHYKNGKLTGVRKVFFPEGAIAEEAQYQNGVKHGIYKKYTEEGIVLQELVYKEGKMHGPATYRDSQGEIVSKGNYTDNVKSGIWMYYEKGKVVKKETDEDRRVEIVRQRG</sequence>